<gene>
    <name evidence="1" type="ORF">AAGT95_12520</name>
</gene>
<sequence>MASITHTHVVQAMSHWLASNGYRCGASRLGTRPEIDLEATSVFGQRRLIVDCRGELGLDVGQDPWMEITQAFFYLIQDSEMPDETAQVSLALPDTSDFRRRMAGMKEFCLRQGVAVFWVAENGQVRQWEADTPAASGARALP</sequence>
<evidence type="ECO:0000313" key="2">
    <source>
        <dbReference type="Proteomes" id="UP001453229"/>
    </source>
</evidence>
<name>A0ABZ3CNC4_9GAMM</name>
<dbReference type="RefSeq" id="WP_110600685.1">
    <property type="nucleotide sequence ID" value="NZ_CP151919.1"/>
</dbReference>
<keyword evidence="2" id="KW-1185">Reference proteome</keyword>
<proteinExistence type="predicted"/>
<organism evidence="1 2">
    <name type="scientific">Salinicola lusitanus</name>
    <dbReference type="NCBI Taxonomy" id="1949085"/>
    <lineage>
        <taxon>Bacteria</taxon>
        <taxon>Pseudomonadati</taxon>
        <taxon>Pseudomonadota</taxon>
        <taxon>Gammaproteobacteria</taxon>
        <taxon>Oceanospirillales</taxon>
        <taxon>Halomonadaceae</taxon>
        <taxon>Salinicola</taxon>
    </lineage>
</organism>
<protein>
    <submittedName>
        <fullName evidence="1">Uncharacterized protein</fullName>
    </submittedName>
</protein>
<reference evidence="1 2" key="1">
    <citation type="submission" date="2024-04" db="EMBL/GenBank/DDBJ databases">
        <title>Salinicola lusitanus LLJ914,a marine bacterium isolated from the Okinawa Trough.</title>
        <authorList>
            <person name="Li J."/>
        </authorList>
    </citation>
    <scope>NUCLEOTIDE SEQUENCE [LARGE SCALE GENOMIC DNA]</scope>
    <source>
        <strain evidence="1 2">LLJ914</strain>
    </source>
</reference>
<accession>A0ABZ3CNC4</accession>
<dbReference type="Proteomes" id="UP001453229">
    <property type="component" value="Chromosome"/>
</dbReference>
<evidence type="ECO:0000313" key="1">
    <source>
        <dbReference type="EMBL" id="XAD52671.1"/>
    </source>
</evidence>
<dbReference type="EMBL" id="CP151919">
    <property type="protein sequence ID" value="XAD52671.1"/>
    <property type="molecule type" value="Genomic_DNA"/>
</dbReference>